<protein>
    <submittedName>
        <fullName evidence="2">Uncharacterized protein</fullName>
    </submittedName>
</protein>
<feature type="region of interest" description="Disordered" evidence="1">
    <location>
        <begin position="35"/>
        <end position="55"/>
    </location>
</feature>
<dbReference type="EMBL" id="GBRH01281800">
    <property type="protein sequence ID" value="JAD16095.1"/>
    <property type="molecule type" value="Transcribed_RNA"/>
</dbReference>
<name>A0A0A8XTZ3_ARUDO</name>
<reference evidence="2" key="2">
    <citation type="journal article" date="2015" name="Data Brief">
        <title>Shoot transcriptome of the giant reed, Arundo donax.</title>
        <authorList>
            <person name="Barrero R.A."/>
            <person name="Guerrero F.D."/>
            <person name="Moolhuijzen P."/>
            <person name="Goolsby J.A."/>
            <person name="Tidwell J."/>
            <person name="Bellgard S.E."/>
            <person name="Bellgard M.I."/>
        </authorList>
    </citation>
    <scope>NUCLEOTIDE SEQUENCE</scope>
    <source>
        <tissue evidence="2">Shoot tissue taken approximately 20 cm above the soil surface</tissue>
    </source>
</reference>
<sequence>MVQLGSPPESCQDETQGQLHSLCASKVAFAQAGPFPCPSGPPPSPVAPSVEHAPSTLPCQTSSEMCYRHRPDFQTSWSATQLTAGNLGEEENGRPSR</sequence>
<dbReference type="AlphaFoldDB" id="A0A0A8XTZ3"/>
<reference evidence="2" key="1">
    <citation type="submission" date="2014-09" db="EMBL/GenBank/DDBJ databases">
        <authorList>
            <person name="Magalhaes I.L.F."/>
            <person name="Oliveira U."/>
            <person name="Santos F.R."/>
            <person name="Vidigal T.H.D.A."/>
            <person name="Brescovit A.D."/>
            <person name="Santos A.J."/>
        </authorList>
    </citation>
    <scope>NUCLEOTIDE SEQUENCE</scope>
    <source>
        <tissue evidence="2">Shoot tissue taken approximately 20 cm above the soil surface</tissue>
    </source>
</reference>
<evidence type="ECO:0000256" key="1">
    <source>
        <dbReference type="SAM" id="MobiDB-lite"/>
    </source>
</evidence>
<organism evidence="2">
    <name type="scientific">Arundo donax</name>
    <name type="common">Giant reed</name>
    <name type="synonym">Donax arundinaceus</name>
    <dbReference type="NCBI Taxonomy" id="35708"/>
    <lineage>
        <taxon>Eukaryota</taxon>
        <taxon>Viridiplantae</taxon>
        <taxon>Streptophyta</taxon>
        <taxon>Embryophyta</taxon>
        <taxon>Tracheophyta</taxon>
        <taxon>Spermatophyta</taxon>
        <taxon>Magnoliopsida</taxon>
        <taxon>Liliopsida</taxon>
        <taxon>Poales</taxon>
        <taxon>Poaceae</taxon>
        <taxon>PACMAD clade</taxon>
        <taxon>Arundinoideae</taxon>
        <taxon>Arundineae</taxon>
        <taxon>Arundo</taxon>
    </lineage>
</organism>
<proteinExistence type="predicted"/>
<evidence type="ECO:0000313" key="2">
    <source>
        <dbReference type="EMBL" id="JAD16095.1"/>
    </source>
</evidence>
<feature type="compositionally biased region" description="Pro residues" evidence="1">
    <location>
        <begin position="35"/>
        <end position="46"/>
    </location>
</feature>
<accession>A0A0A8XTZ3</accession>